<evidence type="ECO:0000313" key="1">
    <source>
        <dbReference type="EMBL" id="AMU87027.1"/>
    </source>
</evidence>
<organism evidence="1 2">
    <name type="scientific">Dehalococcoides mccartyi</name>
    <dbReference type="NCBI Taxonomy" id="61435"/>
    <lineage>
        <taxon>Bacteria</taxon>
        <taxon>Bacillati</taxon>
        <taxon>Chloroflexota</taxon>
        <taxon>Dehalococcoidia</taxon>
        <taxon>Dehalococcoidales</taxon>
        <taxon>Dehalococcoidaceae</taxon>
        <taxon>Dehalococcoides</taxon>
    </lineage>
</organism>
<dbReference type="PATRIC" id="fig|61435.8.peg.1196"/>
<protein>
    <submittedName>
        <fullName evidence="1">Uncharacterized protein</fullName>
    </submittedName>
</protein>
<proteinExistence type="predicted"/>
<evidence type="ECO:0000313" key="2">
    <source>
        <dbReference type="Proteomes" id="UP000076394"/>
    </source>
</evidence>
<reference evidence="1 2" key="1">
    <citation type="submission" date="2015-03" db="EMBL/GenBank/DDBJ databases">
        <title>Genomic characterization of Dehalococcoides mccartyi strain 11a5, an unusal plasmid-containing chloroethene dechlorinator.</title>
        <authorList>
            <person name="Zhao S."/>
            <person name="Ding C."/>
            <person name="He J."/>
        </authorList>
    </citation>
    <scope>NUCLEOTIDE SEQUENCE [LARGE SCALE GENOMIC DNA]</scope>
    <source>
        <strain evidence="1 2">11a5</strain>
    </source>
</reference>
<gene>
    <name evidence="1" type="ORF">Dm11a5_1201</name>
</gene>
<accession>A0A142VCH2</accession>
<sequence>MRKKQTTQAGFFISPNNNKAKTGGVSLHGFSVVYKTQISKIKY</sequence>
<name>A0A142VCH2_9CHLR</name>
<dbReference type="Proteomes" id="UP000076394">
    <property type="component" value="Chromosome"/>
</dbReference>
<dbReference type="EMBL" id="CP011127">
    <property type="protein sequence ID" value="AMU87027.1"/>
    <property type="molecule type" value="Genomic_DNA"/>
</dbReference>
<dbReference type="AlphaFoldDB" id="A0A142VCH2"/>